<dbReference type="PANTHER" id="PTHR13420">
    <property type="entry name" value="UPF0235 PROTEIN C15ORF40"/>
    <property type="match status" value="1"/>
</dbReference>
<dbReference type="EMBL" id="JROU02002279">
    <property type="protein sequence ID" value="OEH73594.1"/>
    <property type="molecule type" value="Genomic_DNA"/>
</dbReference>
<dbReference type="GO" id="GO:0005737">
    <property type="term" value="C:cytoplasm"/>
    <property type="evidence" value="ECO:0007669"/>
    <property type="project" value="TreeGrafter"/>
</dbReference>
<organism evidence="3 4">
    <name type="scientific">Cyclospora cayetanensis</name>
    <dbReference type="NCBI Taxonomy" id="88456"/>
    <lineage>
        <taxon>Eukaryota</taxon>
        <taxon>Sar</taxon>
        <taxon>Alveolata</taxon>
        <taxon>Apicomplexa</taxon>
        <taxon>Conoidasida</taxon>
        <taxon>Coccidia</taxon>
        <taxon>Eucoccidiorida</taxon>
        <taxon>Eimeriorina</taxon>
        <taxon>Eimeriidae</taxon>
        <taxon>Cyclospora</taxon>
    </lineage>
</organism>
<dbReference type="SMART" id="SM01152">
    <property type="entry name" value="DUF167"/>
    <property type="match status" value="1"/>
</dbReference>
<feature type="chain" id="PRO_5008913818" evidence="2">
    <location>
        <begin position="28"/>
        <end position="224"/>
    </location>
</feature>
<dbReference type="AlphaFoldDB" id="A0A1D3CQX4"/>
<dbReference type="Proteomes" id="UP000095192">
    <property type="component" value="Unassembled WGS sequence"/>
</dbReference>
<dbReference type="SUPFAM" id="SSF69786">
    <property type="entry name" value="YggU-like"/>
    <property type="match status" value="1"/>
</dbReference>
<evidence type="ECO:0000256" key="2">
    <source>
        <dbReference type="SAM" id="SignalP"/>
    </source>
</evidence>
<dbReference type="VEuPathDB" id="ToxoDB:cyc_06638"/>
<gene>
    <name evidence="3" type="ORF">cyc_06638</name>
</gene>
<reference evidence="3 4" key="1">
    <citation type="journal article" date="2016" name="BMC Genomics">
        <title>Comparative genomics reveals Cyclospora cayetanensis possesses coccidia-like metabolism and invasion components but unique surface antigens.</title>
        <authorList>
            <person name="Liu S."/>
            <person name="Wang L."/>
            <person name="Zheng H."/>
            <person name="Xu Z."/>
            <person name="Roellig D.M."/>
            <person name="Li N."/>
            <person name="Frace M.A."/>
            <person name="Tang K."/>
            <person name="Arrowood M.J."/>
            <person name="Moss D.M."/>
            <person name="Zhang L."/>
            <person name="Feng Y."/>
            <person name="Xiao L."/>
        </authorList>
    </citation>
    <scope>NUCLEOTIDE SEQUENCE [LARGE SCALE GENOMIC DNA]</scope>
    <source>
        <strain evidence="3 4">CHN_HEN01</strain>
    </source>
</reference>
<proteinExistence type="inferred from homology"/>
<evidence type="ECO:0000256" key="1">
    <source>
        <dbReference type="ARBA" id="ARBA00010364"/>
    </source>
</evidence>
<dbReference type="Pfam" id="PF02594">
    <property type="entry name" value="DUF167"/>
    <property type="match status" value="1"/>
</dbReference>
<keyword evidence="4" id="KW-1185">Reference proteome</keyword>
<keyword evidence="2" id="KW-0732">Signal</keyword>
<comment type="similarity">
    <text evidence="1">Belongs to the UPF0235 family.</text>
</comment>
<comment type="caution">
    <text evidence="3">The sequence shown here is derived from an EMBL/GenBank/DDBJ whole genome shotgun (WGS) entry which is preliminary data.</text>
</comment>
<dbReference type="Gene3D" id="3.30.1200.10">
    <property type="entry name" value="YggU-like"/>
    <property type="match status" value="1"/>
</dbReference>
<dbReference type="InterPro" id="IPR036591">
    <property type="entry name" value="YggU-like_sf"/>
</dbReference>
<evidence type="ECO:0000313" key="4">
    <source>
        <dbReference type="Proteomes" id="UP000095192"/>
    </source>
</evidence>
<evidence type="ECO:0000313" key="3">
    <source>
        <dbReference type="EMBL" id="OEH73594.1"/>
    </source>
</evidence>
<protein>
    <submittedName>
        <fullName evidence="3">Family cog1872 domain-containing protein</fullName>
    </submittedName>
</protein>
<name>A0A1D3CQX4_9EIME</name>
<accession>A0A1D3CQX4</accession>
<sequence>MGASSAGTLRLLAVALLIRIHPRAAAAATVTRAAWLHTQLLATHQLEQRLYTASRACGKKTPATLKSSGGKSNIQIHTDELPRFMRTTADGCVLLQIHATPGAKTSSIGDSELTVHIAAPPREGAANEELLEFVADACDPCRRTDAYGSIAAVAAGGALTGEITVRKAQDLGFGLEWRLQNKQLESDTSSDSNSANSDCMARGSSTKWRCQKFWMDRCMGPAAM</sequence>
<dbReference type="InParanoid" id="A0A1D3CQX4"/>
<feature type="signal peptide" evidence="2">
    <location>
        <begin position="1"/>
        <end position="27"/>
    </location>
</feature>
<dbReference type="PANTHER" id="PTHR13420:SF7">
    <property type="entry name" value="UPF0235 PROTEIN C15ORF40"/>
    <property type="match status" value="1"/>
</dbReference>
<dbReference type="NCBIfam" id="TIGR00251">
    <property type="entry name" value="DUF167 family protein"/>
    <property type="match status" value="1"/>
</dbReference>
<dbReference type="InterPro" id="IPR003746">
    <property type="entry name" value="DUF167"/>
</dbReference>